<accession>A0A2U1JY42</accession>
<dbReference type="EMBL" id="QCZG01000027">
    <property type="protein sequence ID" value="PWA09693.1"/>
    <property type="molecule type" value="Genomic_DNA"/>
</dbReference>
<proteinExistence type="predicted"/>
<feature type="chain" id="PRO_5015688687" description="Lipoprotein" evidence="1">
    <location>
        <begin position="21"/>
        <end position="154"/>
    </location>
</feature>
<sequence length="154" mass="17640">MRKIAILLLPLSLSLMGACSNENTESEKVVKENEGSTGSHIDEHTWDELIEETDNEAMKGVVDETVTEKEEEIEKAKVATTTEDYEDLQSIDEGQFNPSDYEVRILTDNANKRVLMFIDDHDKRSFKTVNVKHDHFLKVIDIQQNQLVMKKNIS</sequence>
<evidence type="ECO:0008006" key="4">
    <source>
        <dbReference type="Google" id="ProtNLM"/>
    </source>
</evidence>
<evidence type="ECO:0000313" key="2">
    <source>
        <dbReference type="EMBL" id="PWA09693.1"/>
    </source>
</evidence>
<reference evidence="2 3" key="1">
    <citation type="submission" date="2018-04" db="EMBL/GenBank/DDBJ databases">
        <title>Camelliibacillus theae gen. nov., sp. nov., isolated from Pu'er tea.</title>
        <authorList>
            <person name="Niu L."/>
        </authorList>
    </citation>
    <scope>NUCLEOTIDE SEQUENCE [LARGE SCALE GENOMIC DNA]</scope>
    <source>
        <strain evidence="2 3">T8</strain>
    </source>
</reference>
<evidence type="ECO:0000256" key="1">
    <source>
        <dbReference type="SAM" id="SignalP"/>
    </source>
</evidence>
<dbReference type="OrthoDB" id="2168541at2"/>
<keyword evidence="3" id="KW-1185">Reference proteome</keyword>
<dbReference type="PROSITE" id="PS51257">
    <property type="entry name" value="PROKAR_LIPOPROTEIN"/>
    <property type="match status" value="1"/>
</dbReference>
<evidence type="ECO:0000313" key="3">
    <source>
        <dbReference type="Proteomes" id="UP000245998"/>
    </source>
</evidence>
<keyword evidence="1" id="KW-0732">Signal</keyword>
<comment type="caution">
    <text evidence="2">The sequence shown here is derived from an EMBL/GenBank/DDBJ whole genome shotgun (WGS) entry which is preliminary data.</text>
</comment>
<gene>
    <name evidence="2" type="ORF">DCC39_12690</name>
</gene>
<name>A0A2U1JY42_9BACI</name>
<protein>
    <recommendedName>
        <fullName evidence="4">Lipoprotein</fullName>
    </recommendedName>
</protein>
<dbReference type="RefSeq" id="WP_116555275.1">
    <property type="nucleotide sequence ID" value="NZ_QCZG01000027.1"/>
</dbReference>
<feature type="signal peptide" evidence="1">
    <location>
        <begin position="1"/>
        <end position="20"/>
    </location>
</feature>
<dbReference type="Proteomes" id="UP000245998">
    <property type="component" value="Unassembled WGS sequence"/>
</dbReference>
<organism evidence="2 3">
    <name type="scientific">Pueribacillus theae</name>
    <dbReference type="NCBI Taxonomy" id="2171751"/>
    <lineage>
        <taxon>Bacteria</taxon>
        <taxon>Bacillati</taxon>
        <taxon>Bacillota</taxon>
        <taxon>Bacilli</taxon>
        <taxon>Bacillales</taxon>
        <taxon>Bacillaceae</taxon>
        <taxon>Pueribacillus</taxon>
    </lineage>
</organism>
<dbReference type="AlphaFoldDB" id="A0A2U1JY42"/>